<name>E4YZT1_OIKDI</name>
<feature type="compositionally biased region" description="Low complexity" evidence="1">
    <location>
        <begin position="36"/>
        <end position="47"/>
    </location>
</feature>
<organism evidence="2">
    <name type="scientific">Oikopleura dioica</name>
    <name type="common">Tunicate</name>
    <dbReference type="NCBI Taxonomy" id="34765"/>
    <lineage>
        <taxon>Eukaryota</taxon>
        <taxon>Metazoa</taxon>
        <taxon>Chordata</taxon>
        <taxon>Tunicata</taxon>
        <taxon>Appendicularia</taxon>
        <taxon>Copelata</taxon>
        <taxon>Oikopleuridae</taxon>
        <taxon>Oikopleura</taxon>
    </lineage>
</organism>
<feature type="non-terminal residue" evidence="2">
    <location>
        <position position="148"/>
    </location>
</feature>
<gene>
    <name evidence="2" type="ORF">GSOID_T00023003001</name>
</gene>
<proteinExistence type="predicted"/>
<accession>E4YZT1</accession>
<evidence type="ECO:0000256" key="1">
    <source>
        <dbReference type="SAM" id="MobiDB-lite"/>
    </source>
</evidence>
<sequence length="148" mass="16547">MDRLEFDKFKNKRGRARARFARGRGTNRPCSDSRDWGNTSSSSSDSSCFGKKCDHDDLSKLDKFDSGLATQSVFVKSFIDEDEPHLESSDDDKRVTVIPAPKFDIPETPVADTQLNFRPGRGGGHGGSAFLQKAISLWSKTNWTTRTR</sequence>
<dbReference type="AlphaFoldDB" id="E4YZT1"/>
<feature type="region of interest" description="Disordered" evidence="1">
    <location>
        <begin position="17"/>
        <end position="50"/>
    </location>
</feature>
<dbReference type="Proteomes" id="UP000011014">
    <property type="component" value="Unassembled WGS sequence"/>
</dbReference>
<dbReference type="EMBL" id="FN656194">
    <property type="protein sequence ID" value="CBY40959.1"/>
    <property type="molecule type" value="Genomic_DNA"/>
</dbReference>
<protein>
    <submittedName>
        <fullName evidence="2">Uncharacterized protein</fullName>
    </submittedName>
</protein>
<reference evidence="2" key="1">
    <citation type="journal article" date="2010" name="Science">
        <title>Plasticity of animal genome architecture unmasked by rapid evolution of a pelagic tunicate.</title>
        <authorList>
            <person name="Denoeud F."/>
            <person name="Henriet S."/>
            <person name="Mungpakdee S."/>
            <person name="Aury J.M."/>
            <person name="Da Silva C."/>
            <person name="Brinkmann H."/>
            <person name="Mikhaleva J."/>
            <person name="Olsen L.C."/>
            <person name="Jubin C."/>
            <person name="Canestro C."/>
            <person name="Bouquet J.M."/>
            <person name="Danks G."/>
            <person name="Poulain J."/>
            <person name="Campsteijn C."/>
            <person name="Adamski M."/>
            <person name="Cross I."/>
            <person name="Yadetie F."/>
            <person name="Muffato M."/>
            <person name="Louis A."/>
            <person name="Butcher S."/>
            <person name="Tsagkogeorga G."/>
            <person name="Konrad A."/>
            <person name="Singh S."/>
            <person name="Jensen M.F."/>
            <person name="Cong E.H."/>
            <person name="Eikeseth-Otteraa H."/>
            <person name="Noel B."/>
            <person name="Anthouard V."/>
            <person name="Porcel B.M."/>
            <person name="Kachouri-Lafond R."/>
            <person name="Nishino A."/>
            <person name="Ugolini M."/>
            <person name="Chourrout P."/>
            <person name="Nishida H."/>
            <person name="Aasland R."/>
            <person name="Huzurbazar S."/>
            <person name="Westhof E."/>
            <person name="Delsuc F."/>
            <person name="Lehrach H."/>
            <person name="Reinhardt R."/>
            <person name="Weissenbach J."/>
            <person name="Roy S.W."/>
            <person name="Artiguenave F."/>
            <person name="Postlethwait J.H."/>
            <person name="Manak J.R."/>
            <person name="Thompson E.M."/>
            <person name="Jaillon O."/>
            <person name="Du Pasquier L."/>
            <person name="Boudinot P."/>
            <person name="Liberles D.A."/>
            <person name="Volff J.N."/>
            <person name="Philippe H."/>
            <person name="Lenhard B."/>
            <person name="Roest Crollius H."/>
            <person name="Wincker P."/>
            <person name="Chourrout D."/>
        </authorList>
    </citation>
    <scope>NUCLEOTIDE SEQUENCE [LARGE SCALE GENOMIC DNA]</scope>
</reference>
<evidence type="ECO:0000313" key="2">
    <source>
        <dbReference type="EMBL" id="CBY40959.1"/>
    </source>
</evidence>